<dbReference type="GO" id="GO:0071973">
    <property type="term" value="P:bacterial-type flagellum-dependent cell motility"/>
    <property type="evidence" value="ECO:0007669"/>
    <property type="project" value="TreeGrafter"/>
</dbReference>
<comment type="subcellular location">
    <subcellularLocation>
        <location evidence="5">Secreted</location>
    </subcellularLocation>
    <subcellularLocation>
        <location evidence="5">Bacterial flagellum</location>
    </subcellularLocation>
</comment>
<keyword evidence="3" id="KW-0175">Coiled coil</keyword>
<comment type="similarity">
    <text evidence="1 5">Belongs to the FliD family.</text>
</comment>
<keyword evidence="8" id="KW-0282">Flagellum</keyword>
<evidence type="ECO:0000313" key="9">
    <source>
        <dbReference type="Proteomes" id="UP000219356"/>
    </source>
</evidence>
<comment type="function">
    <text evidence="5">Required for morphogenesis and for the elongation of the flagellar filament by facilitating polymerization of the flagellin monomers at the tip of growing filament. Forms a capping structure, which prevents flagellin subunits (transported through the central channel of the flagellum) from leaking out without polymerization at the distal end.</text>
</comment>
<evidence type="ECO:0000259" key="6">
    <source>
        <dbReference type="Pfam" id="PF02465"/>
    </source>
</evidence>
<dbReference type="RefSeq" id="WP_245864593.1">
    <property type="nucleotide sequence ID" value="NZ_OBEK01000001.1"/>
</dbReference>
<reference evidence="9" key="1">
    <citation type="submission" date="2017-09" db="EMBL/GenBank/DDBJ databases">
        <authorList>
            <person name="Varghese N."/>
            <person name="Submissions S."/>
        </authorList>
    </citation>
    <scope>NUCLEOTIDE SEQUENCE [LARGE SCALE GENOMIC DNA]</scope>
    <source>
        <strain evidence="9">CGMCC 1.8913</strain>
    </source>
</reference>
<dbReference type="GO" id="GO:0007155">
    <property type="term" value="P:cell adhesion"/>
    <property type="evidence" value="ECO:0007669"/>
    <property type="project" value="InterPro"/>
</dbReference>
<keyword evidence="4 5" id="KW-0975">Bacterial flagellum</keyword>
<dbReference type="InterPro" id="IPR010809">
    <property type="entry name" value="FliD_C"/>
</dbReference>
<evidence type="ECO:0000256" key="1">
    <source>
        <dbReference type="ARBA" id="ARBA00009764"/>
    </source>
</evidence>
<evidence type="ECO:0000256" key="3">
    <source>
        <dbReference type="ARBA" id="ARBA00023054"/>
    </source>
</evidence>
<name>A0A285N6S5_9BACI</name>
<keyword evidence="5" id="KW-0964">Secreted</keyword>
<proteinExistence type="inferred from homology"/>
<feature type="domain" description="Flagellar hook-associated protein 2 N-terminal" evidence="6">
    <location>
        <begin position="18"/>
        <end position="112"/>
    </location>
</feature>
<sequence length="507" mass="56894">MVDSISGSNSMRVGGLASGMDTDSLVEQLMNAERQKLYKMQQEQTKLNWQQDSYREINTSLSKLDDSLLDMKLSKTYNAKTATSTSSAVTATASSSSANGTYSLEVVKVATGAINVSQNKITDSAEFDPEAAIGTQTFVGGTKVTETDLEFSFTTYDESGIAQTHNFKFETTDSLNDILKNISNSDAGVRAFYDEKTQKVILEKKDTGDFHKDGKEIEFSNTFFTQFLQLDQTKEQGGEDAQFKYNGALTIDSHSNSYSLGGVTFNFTEATTSPVKVTVNNDVDASFDKIMKFVDSYNKIVEDVNGKLDEKRYRDYQPLTDEQKKEMSEDEIKLWEEKAKSGMLKGDSVLQNSLFSLRSAWYNKVETGSEYTQLAQIGITTSNNYLDNGKLIIDEEKLKASLRENPEGVYKLFSNDVEGEGRGIVNRIEDTLKTTMDNIYNKAGKSTYTNDQFTIGKRLDDIDARIDDFQDYLKQTEDRYWRQFSAMEQAISQMNQQSAYLMSNFGG</sequence>
<dbReference type="PANTHER" id="PTHR30288">
    <property type="entry name" value="FLAGELLAR CAP/ASSEMBLY PROTEIN FLID"/>
    <property type="match status" value="1"/>
</dbReference>
<evidence type="ECO:0000256" key="5">
    <source>
        <dbReference type="RuleBase" id="RU362066"/>
    </source>
</evidence>
<dbReference type="GO" id="GO:0005576">
    <property type="term" value="C:extracellular region"/>
    <property type="evidence" value="ECO:0007669"/>
    <property type="project" value="UniProtKB-SubCell"/>
</dbReference>
<protein>
    <recommendedName>
        <fullName evidence="5">Flagellar hook-associated protein 2</fullName>
        <shortName evidence="5">HAP2</shortName>
    </recommendedName>
    <alternativeName>
        <fullName evidence="5">Flagellar cap protein</fullName>
    </alternativeName>
</protein>
<gene>
    <name evidence="8" type="ORF">SAMN05421503_0878</name>
</gene>
<evidence type="ECO:0000313" key="8">
    <source>
        <dbReference type="EMBL" id="SNZ05174.1"/>
    </source>
</evidence>
<dbReference type="STRING" id="586416.GZ22_16430"/>
<feature type="domain" description="Flagellar hook-associated protein 2 C-terminal" evidence="7">
    <location>
        <begin position="238"/>
        <end position="496"/>
    </location>
</feature>
<organism evidence="8 9">
    <name type="scientific">Terribacillus aidingensis</name>
    <dbReference type="NCBI Taxonomy" id="586416"/>
    <lineage>
        <taxon>Bacteria</taxon>
        <taxon>Bacillati</taxon>
        <taxon>Bacillota</taxon>
        <taxon>Bacilli</taxon>
        <taxon>Bacillales</taxon>
        <taxon>Bacillaceae</taxon>
        <taxon>Terribacillus</taxon>
    </lineage>
</organism>
<dbReference type="GO" id="GO:0009424">
    <property type="term" value="C:bacterial-type flagellum hook"/>
    <property type="evidence" value="ECO:0007669"/>
    <property type="project" value="UniProtKB-UniRule"/>
</dbReference>
<dbReference type="PANTHER" id="PTHR30288:SF0">
    <property type="entry name" value="FLAGELLAR HOOK-ASSOCIATED PROTEIN 2"/>
    <property type="match status" value="1"/>
</dbReference>
<dbReference type="InterPro" id="IPR040026">
    <property type="entry name" value="FliD"/>
</dbReference>
<comment type="subunit">
    <text evidence="2 5">Homopentamer.</text>
</comment>
<keyword evidence="9" id="KW-1185">Reference proteome</keyword>
<dbReference type="AlphaFoldDB" id="A0A285N6S5"/>
<dbReference type="Pfam" id="PF07195">
    <property type="entry name" value="FliD_C"/>
    <property type="match status" value="1"/>
</dbReference>
<dbReference type="InterPro" id="IPR003481">
    <property type="entry name" value="FliD_N"/>
</dbReference>
<evidence type="ECO:0000256" key="2">
    <source>
        <dbReference type="ARBA" id="ARBA00011255"/>
    </source>
</evidence>
<accession>A0A285N6S5</accession>
<dbReference type="NCBIfam" id="NF005833">
    <property type="entry name" value="PRK07737.1"/>
    <property type="match status" value="1"/>
</dbReference>
<keyword evidence="8" id="KW-0966">Cell projection</keyword>
<dbReference type="EMBL" id="OBEK01000001">
    <property type="protein sequence ID" value="SNZ05174.1"/>
    <property type="molecule type" value="Genomic_DNA"/>
</dbReference>
<dbReference type="Pfam" id="PF02465">
    <property type="entry name" value="FliD_N"/>
    <property type="match status" value="1"/>
</dbReference>
<evidence type="ECO:0000259" key="7">
    <source>
        <dbReference type="Pfam" id="PF07195"/>
    </source>
</evidence>
<dbReference type="Proteomes" id="UP000219356">
    <property type="component" value="Unassembled WGS sequence"/>
</dbReference>
<dbReference type="GO" id="GO:0009421">
    <property type="term" value="C:bacterial-type flagellum filament cap"/>
    <property type="evidence" value="ECO:0007669"/>
    <property type="project" value="InterPro"/>
</dbReference>
<evidence type="ECO:0000256" key="4">
    <source>
        <dbReference type="ARBA" id="ARBA00023143"/>
    </source>
</evidence>
<keyword evidence="8" id="KW-0969">Cilium</keyword>